<dbReference type="InterPro" id="IPR003961">
    <property type="entry name" value="FN3_dom"/>
</dbReference>
<protein>
    <recommendedName>
        <fullName evidence="1">Fibronectin type-III domain-containing protein</fullName>
    </recommendedName>
</protein>
<evidence type="ECO:0000313" key="2">
    <source>
        <dbReference type="EMBL" id="KAK2089948.1"/>
    </source>
</evidence>
<organism evidence="2 3">
    <name type="scientific">Saguinus oedipus</name>
    <name type="common">Cotton-top tamarin</name>
    <name type="synonym">Oedipomidas oedipus</name>
    <dbReference type="NCBI Taxonomy" id="9490"/>
    <lineage>
        <taxon>Eukaryota</taxon>
        <taxon>Metazoa</taxon>
        <taxon>Chordata</taxon>
        <taxon>Craniata</taxon>
        <taxon>Vertebrata</taxon>
        <taxon>Euteleostomi</taxon>
        <taxon>Mammalia</taxon>
        <taxon>Eutheria</taxon>
        <taxon>Euarchontoglires</taxon>
        <taxon>Primates</taxon>
        <taxon>Haplorrhini</taxon>
        <taxon>Platyrrhini</taxon>
        <taxon>Cebidae</taxon>
        <taxon>Callitrichinae</taxon>
        <taxon>Saguinus</taxon>
    </lineage>
</organism>
<dbReference type="InterPro" id="IPR013783">
    <property type="entry name" value="Ig-like_fold"/>
</dbReference>
<evidence type="ECO:0000313" key="3">
    <source>
        <dbReference type="Proteomes" id="UP001266305"/>
    </source>
</evidence>
<reference evidence="2 3" key="1">
    <citation type="submission" date="2023-05" db="EMBL/GenBank/DDBJ databases">
        <title>B98-5 Cell Line De Novo Hybrid Assembly: An Optical Mapping Approach.</title>
        <authorList>
            <person name="Kananen K."/>
            <person name="Auerbach J.A."/>
            <person name="Kautto E."/>
            <person name="Blachly J.S."/>
        </authorList>
    </citation>
    <scope>NUCLEOTIDE SEQUENCE [LARGE SCALE GENOMIC DNA]</scope>
    <source>
        <strain evidence="2">B95-8</strain>
        <tissue evidence="2">Cell line</tissue>
    </source>
</reference>
<dbReference type="Proteomes" id="UP001266305">
    <property type="component" value="Unassembled WGS sequence"/>
</dbReference>
<dbReference type="EMBL" id="JASSZA010000018">
    <property type="protein sequence ID" value="KAK2089948.1"/>
    <property type="molecule type" value="Genomic_DNA"/>
</dbReference>
<name>A0ABQ9TZW6_SAGOE</name>
<accession>A0ABQ9TZW6</accession>
<dbReference type="CDD" id="cd00063">
    <property type="entry name" value="FN3"/>
    <property type="match status" value="1"/>
</dbReference>
<keyword evidence="3" id="KW-1185">Reference proteome</keyword>
<feature type="domain" description="Fibronectin type-III" evidence="1">
    <location>
        <begin position="10"/>
        <end position="84"/>
    </location>
</feature>
<evidence type="ECO:0000259" key="1">
    <source>
        <dbReference type="SMART" id="SM00060"/>
    </source>
</evidence>
<dbReference type="SUPFAM" id="SSF49265">
    <property type="entry name" value="Fibronectin type III"/>
    <property type="match status" value="1"/>
</dbReference>
<sequence length="163" mass="16853">MTQAASSSFPVPIGRIVVSNVTSTGFHLAWEAGLALGSAFQLTLTSAWSPTVVLETWNTSVTLSGLEPGVLHLVEIVAKVCGKGARARLKLRGIRPASSSAGTQQRPGRRQLIQEKALGSLRAQAEGCGPCLEAAGVGSPVSLWGCSAEDTCGARLLSCTHSL</sequence>
<dbReference type="Gene3D" id="2.60.40.10">
    <property type="entry name" value="Immunoglobulins"/>
    <property type="match status" value="1"/>
</dbReference>
<comment type="caution">
    <text evidence="2">The sequence shown here is derived from an EMBL/GenBank/DDBJ whole genome shotgun (WGS) entry which is preliminary data.</text>
</comment>
<dbReference type="SMART" id="SM00060">
    <property type="entry name" value="FN3"/>
    <property type="match status" value="1"/>
</dbReference>
<gene>
    <name evidence="2" type="ORF">P7K49_032614</name>
</gene>
<proteinExistence type="predicted"/>
<dbReference type="InterPro" id="IPR036116">
    <property type="entry name" value="FN3_sf"/>
</dbReference>